<feature type="transmembrane region" description="Helical" evidence="10">
    <location>
        <begin position="306"/>
        <end position="330"/>
    </location>
</feature>
<feature type="transmembrane region" description="Helical" evidence="10">
    <location>
        <begin position="336"/>
        <end position="356"/>
    </location>
</feature>
<feature type="transmembrane region" description="Helical" evidence="10">
    <location>
        <begin position="145"/>
        <end position="165"/>
    </location>
</feature>
<dbReference type="EC" id="3.6.1.-" evidence="8"/>
<evidence type="ECO:0000256" key="9">
    <source>
        <dbReference type="SAM" id="MobiDB-lite"/>
    </source>
</evidence>
<evidence type="ECO:0000256" key="3">
    <source>
        <dbReference type="ARBA" id="ARBA00022801"/>
    </source>
</evidence>
<evidence type="ECO:0000256" key="10">
    <source>
        <dbReference type="SAM" id="Phobius"/>
    </source>
</evidence>
<feature type="active site" evidence="8">
    <location>
        <position position="215"/>
    </location>
</feature>
<dbReference type="GO" id="GO:0140042">
    <property type="term" value="P:lipid droplet formation"/>
    <property type="evidence" value="ECO:0007669"/>
    <property type="project" value="UniProtKB-UniRule"/>
</dbReference>
<dbReference type="InterPro" id="IPR046400">
    <property type="entry name" value="SCS3"/>
</dbReference>
<protein>
    <recommendedName>
        <fullName evidence="8">Acyl-coenzyme A diphosphatase SCS3</fullName>
        <ecNumber evidence="8">3.6.1.-</ecNumber>
    </recommendedName>
    <alternativeName>
        <fullName evidence="8">FIT family protein SCS3</fullName>
    </alternativeName>
</protein>
<evidence type="ECO:0000256" key="1">
    <source>
        <dbReference type="ARBA" id="ARBA00004477"/>
    </source>
</evidence>
<comment type="similarity">
    <text evidence="8">Belongs to the FIT family. Fungal FIT2B/SCS3 subfamily.</text>
</comment>
<proteinExistence type="inferred from homology"/>
<keyword evidence="8" id="KW-1208">Phospholipid metabolism</keyword>
<dbReference type="GO" id="GO:0010945">
    <property type="term" value="F:coenzyme A diphosphatase activity"/>
    <property type="evidence" value="ECO:0007669"/>
    <property type="project" value="InterPro"/>
</dbReference>
<feature type="transmembrane region" description="Helical" evidence="10">
    <location>
        <begin position="114"/>
        <end position="133"/>
    </location>
</feature>
<dbReference type="HAMAP" id="MF_03231">
    <property type="entry name" value="SCS3"/>
    <property type="match status" value="1"/>
</dbReference>
<sequence length="368" mass="39469">MSEKSLRSRTVKAVIDDDHNMASNGTPAAGSSSTRRAATTKTRRNPPYLPTRTELLALGVYPVLLTFGTLFSVFNPQARGAPYDPYSQSHVPGTAPSYFARKDNLLNVLFVKKGWAWFTAAFFAFLFTHPALGNNQRRAKAAIRWALVTGWWVLVTQWCFGPALIDRGFRYTGGKCEVARLAVVEGDADKGDALTAVACKAAGGRWSGGHDISGHVFLLMLGSWFLVQEAGWVLLRAPLSSSSASNRTTTSTTAGHEREERTVVMADGAVKGAGVEAVDGDGSGSGEGAVKGGQARRQSGGGELGLGGKFVAAVVALSYWMLLMTAIYFHTWFEKVTGFLVAFGGMYAVYIVPRFVPQVRSFVGLPGI</sequence>
<dbReference type="InParanoid" id="A0A136JAQ0"/>
<keyword evidence="7 8" id="KW-0472">Membrane</keyword>
<keyword evidence="2 8" id="KW-0812">Transmembrane</keyword>
<comment type="function">
    <text evidence="8">Fatty acyl-coenzyme A (CoA) diphosphatase that hydrolyzes fatty acyl-CoA to yield acyl-4'-phosphopantetheine and adenosine 3',5'-bisphosphate. Preferentially hydrolyzes unsaturated long-chain acyl-CoA substrates in the endoplasmic reticulum (ER) lumen. This catalytic activity is required for maintaining ER structure and for lipid droplets (LDs) biogenesis, which are lipid storage organelles involved in maintaining lipid and energy homeostasis. May directly bind to diacylglycerol (DAGs) and triacylglycerol, which is also important for LD biogenesis. May support directional budding of nacent LDs from the ER into the cytosol by reducing DAG levels at sites of LD formation. May play a role in the regulation of cell morphology and cytoskeletal organization. Involved in phospholipid biosynthesis.</text>
</comment>
<dbReference type="OrthoDB" id="5579088at2759"/>
<evidence type="ECO:0000256" key="7">
    <source>
        <dbReference type="ARBA" id="ARBA00023136"/>
    </source>
</evidence>
<feature type="region of interest" description="Disordered" evidence="9">
    <location>
        <begin position="1"/>
        <end position="46"/>
    </location>
</feature>
<evidence type="ECO:0000256" key="6">
    <source>
        <dbReference type="ARBA" id="ARBA00023098"/>
    </source>
</evidence>
<feature type="active site" evidence="8">
    <location>
        <position position="330"/>
    </location>
</feature>
<dbReference type="InterPro" id="IPR019388">
    <property type="entry name" value="FIT"/>
</dbReference>
<reference evidence="12" key="1">
    <citation type="submission" date="2016-02" db="EMBL/GenBank/DDBJ databases">
        <title>Draft genome sequence of Microdochium bolleyi, a fungal endophyte of beachgrass.</title>
        <authorList>
            <consortium name="DOE Joint Genome Institute"/>
            <person name="David A.S."/>
            <person name="May G."/>
            <person name="Haridas S."/>
            <person name="Lim J."/>
            <person name="Wang M."/>
            <person name="Labutti K."/>
            <person name="Lipzen A."/>
            <person name="Barry K."/>
            <person name="Grigoriev I.V."/>
        </authorList>
    </citation>
    <scope>NUCLEOTIDE SEQUENCE [LARGE SCALE GENOMIC DNA]</scope>
    <source>
        <strain evidence="12">J235TASD1</strain>
    </source>
</reference>
<dbReference type="STRING" id="196109.A0A136JAQ0"/>
<comment type="catalytic activity">
    <reaction evidence="8">
        <text>(5Z,8Z,11Z,14Z)-eicosatetraenoyl-CoA + H2O = S-(5Z,8Z,11Z,14Z-eicosatetraenoyl)-4'-phosphopantetheine + adenosine 3',5'-bisphosphate + 2 H(+)</text>
        <dbReference type="Rhea" id="RHEA:65568"/>
        <dbReference type="ChEBI" id="CHEBI:15377"/>
        <dbReference type="ChEBI" id="CHEBI:15378"/>
        <dbReference type="ChEBI" id="CHEBI:57368"/>
        <dbReference type="ChEBI" id="CHEBI:58343"/>
        <dbReference type="ChEBI" id="CHEBI:156554"/>
    </reaction>
</comment>
<dbReference type="EMBL" id="KQ964247">
    <property type="protein sequence ID" value="KXJ94269.1"/>
    <property type="molecule type" value="Genomic_DNA"/>
</dbReference>
<keyword evidence="8" id="KW-0594">Phospholipid biosynthesis</keyword>
<comment type="catalytic activity">
    <reaction evidence="8">
        <text>(9Z)-octadecenoyl-CoA + H2O = S-(9Z-octadecenoyl)-4'-phosphopantetheine + adenosine 3',5'-bisphosphate + 2 H(+)</text>
        <dbReference type="Rhea" id="RHEA:65564"/>
        <dbReference type="ChEBI" id="CHEBI:15377"/>
        <dbReference type="ChEBI" id="CHEBI:15378"/>
        <dbReference type="ChEBI" id="CHEBI:57387"/>
        <dbReference type="ChEBI" id="CHEBI:58343"/>
        <dbReference type="ChEBI" id="CHEBI:156553"/>
    </reaction>
</comment>
<keyword evidence="3 8" id="KW-0378">Hydrolase</keyword>
<evidence type="ECO:0000313" key="11">
    <source>
        <dbReference type="EMBL" id="KXJ94269.1"/>
    </source>
</evidence>
<comment type="subcellular location">
    <subcellularLocation>
        <location evidence="1 8">Endoplasmic reticulum membrane</location>
        <topology evidence="1 8">Multi-pass membrane protein</topology>
    </subcellularLocation>
</comment>
<comment type="catalytic activity">
    <reaction evidence="8">
        <text>hexadecanoyl-CoA + H2O = S-hexadecanoyl-4'-phosphopantetheine + adenosine 3',5'-bisphosphate + 2 H(+)</text>
        <dbReference type="Rhea" id="RHEA:50032"/>
        <dbReference type="ChEBI" id="CHEBI:15377"/>
        <dbReference type="ChEBI" id="CHEBI:15378"/>
        <dbReference type="ChEBI" id="CHEBI:57379"/>
        <dbReference type="ChEBI" id="CHEBI:58343"/>
        <dbReference type="ChEBI" id="CHEBI:132018"/>
    </reaction>
</comment>
<dbReference type="Pfam" id="PF10261">
    <property type="entry name" value="FIT"/>
    <property type="match status" value="1"/>
</dbReference>
<name>A0A136JAQ0_9PEZI</name>
<evidence type="ECO:0000313" key="12">
    <source>
        <dbReference type="Proteomes" id="UP000070501"/>
    </source>
</evidence>
<comment type="catalytic activity">
    <reaction evidence="8">
        <text>an acyl-CoA + H2O = an acyl-4'-phosphopantetheine + adenosine 3',5'-bisphosphate + 2 H(+)</text>
        <dbReference type="Rhea" id="RHEA:50044"/>
        <dbReference type="ChEBI" id="CHEBI:15377"/>
        <dbReference type="ChEBI" id="CHEBI:15378"/>
        <dbReference type="ChEBI" id="CHEBI:58342"/>
        <dbReference type="ChEBI" id="CHEBI:58343"/>
        <dbReference type="ChEBI" id="CHEBI:132023"/>
    </reaction>
</comment>
<dbReference type="AlphaFoldDB" id="A0A136JAQ0"/>
<gene>
    <name evidence="8" type="primary">SCS3</name>
    <name evidence="8" type="synonym">FIT2B</name>
    <name evidence="11" type="ORF">Micbo1qcDRAFT_231797</name>
</gene>
<dbReference type="GO" id="GO:0005789">
    <property type="term" value="C:endoplasmic reticulum membrane"/>
    <property type="evidence" value="ECO:0007669"/>
    <property type="project" value="UniProtKB-SubCell"/>
</dbReference>
<dbReference type="Proteomes" id="UP000070501">
    <property type="component" value="Unassembled WGS sequence"/>
</dbReference>
<keyword evidence="4 8" id="KW-0256">Endoplasmic reticulum</keyword>
<feature type="compositionally biased region" description="Low complexity" evidence="9">
    <location>
        <begin position="28"/>
        <end position="40"/>
    </location>
</feature>
<evidence type="ECO:0000256" key="8">
    <source>
        <dbReference type="HAMAP-Rule" id="MF_03231"/>
    </source>
</evidence>
<dbReference type="PANTHER" id="PTHR23129">
    <property type="entry name" value="ACYL-COENZYME A DIPHOSPHATASE FITM2"/>
    <property type="match status" value="1"/>
</dbReference>
<accession>A0A136JAQ0</accession>
<keyword evidence="12" id="KW-1185">Reference proteome</keyword>
<dbReference type="GO" id="GO:0008654">
    <property type="term" value="P:phospholipid biosynthetic process"/>
    <property type="evidence" value="ECO:0007669"/>
    <property type="project" value="UniProtKB-KW"/>
</dbReference>
<dbReference type="PANTHER" id="PTHR23129:SF0">
    <property type="entry name" value="ACYL-COENZYME A DIPHOSPHATASE FITM2"/>
    <property type="match status" value="1"/>
</dbReference>
<keyword evidence="6" id="KW-0443">Lipid metabolism</keyword>
<evidence type="ECO:0000256" key="5">
    <source>
        <dbReference type="ARBA" id="ARBA00022989"/>
    </source>
</evidence>
<feature type="transmembrane region" description="Helical" evidence="10">
    <location>
        <begin position="55"/>
        <end position="74"/>
    </location>
</feature>
<keyword evidence="8" id="KW-0444">Lipid biosynthesis</keyword>
<evidence type="ECO:0000256" key="2">
    <source>
        <dbReference type="ARBA" id="ARBA00022692"/>
    </source>
</evidence>
<evidence type="ECO:0000256" key="4">
    <source>
        <dbReference type="ARBA" id="ARBA00022824"/>
    </source>
</evidence>
<keyword evidence="5 8" id="KW-1133">Transmembrane helix</keyword>
<organism evidence="11 12">
    <name type="scientific">Microdochium bolleyi</name>
    <dbReference type="NCBI Taxonomy" id="196109"/>
    <lineage>
        <taxon>Eukaryota</taxon>
        <taxon>Fungi</taxon>
        <taxon>Dikarya</taxon>
        <taxon>Ascomycota</taxon>
        <taxon>Pezizomycotina</taxon>
        <taxon>Sordariomycetes</taxon>
        <taxon>Xylariomycetidae</taxon>
        <taxon>Xylariales</taxon>
        <taxon>Microdochiaceae</taxon>
        <taxon>Microdochium</taxon>
    </lineage>
</organism>